<dbReference type="OrthoDB" id="4408123at2"/>
<reference evidence="1 2" key="1">
    <citation type="submission" date="2016-10" db="EMBL/GenBank/DDBJ databases">
        <authorList>
            <person name="de Groot N.N."/>
        </authorList>
    </citation>
    <scope>NUCLEOTIDE SEQUENCE [LARGE SCALE GENOMIC DNA]</scope>
    <source>
        <strain evidence="1 2">DSM 45434</strain>
    </source>
</reference>
<protein>
    <submittedName>
        <fullName evidence="1">Uncharacterized protein</fullName>
    </submittedName>
</protein>
<evidence type="ECO:0000313" key="1">
    <source>
        <dbReference type="EMBL" id="SDR89262.1"/>
    </source>
</evidence>
<accession>A0A1H1MRL1</accession>
<keyword evidence="2" id="KW-1185">Reference proteome</keyword>
<organism evidence="1 2">
    <name type="scientific">Corynebacterium timonense</name>
    <dbReference type="NCBI Taxonomy" id="441500"/>
    <lineage>
        <taxon>Bacteria</taxon>
        <taxon>Bacillati</taxon>
        <taxon>Actinomycetota</taxon>
        <taxon>Actinomycetes</taxon>
        <taxon>Mycobacteriales</taxon>
        <taxon>Corynebacteriaceae</taxon>
        <taxon>Corynebacterium</taxon>
    </lineage>
</organism>
<dbReference type="EMBL" id="LT629765">
    <property type="protein sequence ID" value="SDR89262.1"/>
    <property type="molecule type" value="Genomic_DNA"/>
</dbReference>
<sequence>MALCTTSTGFIPRLARRARPGAPFGDPGFASSTASITLSPGLICVLARGEDPAGAPATHQHVGAAGLTVHQAWNAAAAHRLATSDAISGNALRFWVRDARATLGPDAPPGVEVRGDAASWLAHPRLFAPLDAHFTHVLRPQHGLAYLTRDCRDLFVVDAADADLRRLLDLPTVPPAAVCTRYSLGFPLLAAPVAPQLTRVA</sequence>
<dbReference type="AlphaFoldDB" id="A0A1H1MRL1"/>
<dbReference type="Proteomes" id="UP000182237">
    <property type="component" value="Chromosome I"/>
</dbReference>
<gene>
    <name evidence="1" type="ORF">SAMN04488539_0590</name>
</gene>
<evidence type="ECO:0000313" key="2">
    <source>
        <dbReference type="Proteomes" id="UP000182237"/>
    </source>
</evidence>
<dbReference type="RefSeq" id="WP_019193056.1">
    <property type="nucleotide sequence ID" value="NZ_LT629765.1"/>
</dbReference>
<dbReference type="STRING" id="1203190.GCA_000312345_00186"/>
<name>A0A1H1MRL1_9CORY</name>
<proteinExistence type="predicted"/>